<evidence type="ECO:0000313" key="14">
    <source>
        <dbReference type="EMBL" id="AEP10513.1"/>
    </source>
</evidence>
<dbReference type="SMART" id="SM00388">
    <property type="entry name" value="HisKA"/>
    <property type="match status" value="1"/>
</dbReference>
<keyword evidence="15" id="KW-1185">Reference proteome</keyword>
<dbReference type="PRINTS" id="PR00344">
    <property type="entry name" value="BCTRLSENSOR"/>
</dbReference>
<evidence type="ECO:0000256" key="3">
    <source>
        <dbReference type="ARBA" id="ARBA00012438"/>
    </source>
</evidence>
<dbReference type="GO" id="GO:0000155">
    <property type="term" value="F:phosphorelay sensor kinase activity"/>
    <property type="evidence" value="ECO:0007669"/>
    <property type="project" value="InterPro"/>
</dbReference>
<dbReference type="InterPro" id="IPR004358">
    <property type="entry name" value="Sig_transdc_His_kin-like_C"/>
</dbReference>
<keyword evidence="9" id="KW-0902">Two-component regulatory system</keyword>
<dbReference type="InterPro" id="IPR050428">
    <property type="entry name" value="TCS_sensor_his_kinase"/>
</dbReference>
<dbReference type="RefSeq" id="WP_014103736.1">
    <property type="nucleotide sequence ID" value="NC_016026.1"/>
</dbReference>
<comment type="subcellular location">
    <subcellularLocation>
        <location evidence="2">Membrane</location>
    </subcellularLocation>
</comment>
<dbReference type="PROSITE" id="PS50109">
    <property type="entry name" value="HIS_KIN"/>
    <property type="match status" value="1"/>
</dbReference>
<comment type="catalytic activity">
    <reaction evidence="1">
        <text>ATP + protein L-histidine = ADP + protein N-phospho-L-histidine.</text>
        <dbReference type="EC" id="2.7.13.3"/>
    </reaction>
</comment>
<dbReference type="HOGENOM" id="CLU_000445_89_6_5"/>
<evidence type="ECO:0000259" key="13">
    <source>
        <dbReference type="PROSITE" id="PS50885"/>
    </source>
</evidence>
<dbReference type="SUPFAM" id="SSF55874">
    <property type="entry name" value="ATPase domain of HSP90 chaperone/DNA topoisomerase II/histidine kinase"/>
    <property type="match status" value="1"/>
</dbReference>
<evidence type="ECO:0000256" key="4">
    <source>
        <dbReference type="ARBA" id="ARBA00022553"/>
    </source>
</evidence>
<name>G2KS05_MICAA</name>
<dbReference type="Gene3D" id="6.10.340.10">
    <property type="match status" value="1"/>
</dbReference>
<evidence type="ECO:0000256" key="10">
    <source>
        <dbReference type="ARBA" id="ARBA00023136"/>
    </source>
</evidence>
<evidence type="ECO:0000256" key="2">
    <source>
        <dbReference type="ARBA" id="ARBA00004370"/>
    </source>
</evidence>
<keyword evidence="4" id="KW-0597">Phosphoprotein</keyword>
<dbReference type="CDD" id="cd00082">
    <property type="entry name" value="HisKA"/>
    <property type="match status" value="1"/>
</dbReference>
<sequence>MMTGRRYIKSSSFIMAMLFTILCGAAALSLGYFINYFARGHFEQSTEAVLESEIRYLEEKVGQPSLPMNPGRLYLPLDDDGTIPGDVQPDLSVLREGILVFVYPEDGRRYAAKIHQFPDGRSLLVGYDITEIVHDFRFMQWIGICSIAFVMIVVFVSYIISVFVVKGTNKIANTAREIIETGDLTRRIDIGSRWDDLGNMTTVLNMLLSRIEQLMTGVRQVSDNIAHDLRTPLTRLRQKIESTNGEKKDELLKEADHLLSTFNALLRISRIETERQRSRFQAIDLCDVVRDVVDFYEPLAEEKEITLDLSLSSAPMDGDRDLLFQAFANILDNALKYTPVRGTIGIVLEHTGECIRLCVTDSGPGVASTDLDKIFERFYRTEASRSTAGTGLGLSLVAAVVALHNGQVRAENTSDGFSIITIL</sequence>
<keyword evidence="5" id="KW-0808">Transferase</keyword>
<reference evidence="14 15" key="1">
    <citation type="journal article" date="2011" name="BMC Genomics">
        <title>Genomic insights into an obligate epibiotic bacterial predator: Micavibrio aeruginosavorus ARL-13.</title>
        <authorList>
            <person name="Wang Z."/>
            <person name="Kadouri D."/>
            <person name="Wu M."/>
        </authorList>
    </citation>
    <scope>NUCLEOTIDE SEQUENCE [LARGE SCALE GENOMIC DNA]</scope>
    <source>
        <strain evidence="14 15">ARL-13</strain>
    </source>
</reference>
<dbReference type="PROSITE" id="PS50885">
    <property type="entry name" value="HAMP"/>
    <property type="match status" value="1"/>
</dbReference>
<evidence type="ECO:0000259" key="12">
    <source>
        <dbReference type="PROSITE" id="PS50109"/>
    </source>
</evidence>
<dbReference type="InterPro" id="IPR005467">
    <property type="entry name" value="His_kinase_dom"/>
</dbReference>
<dbReference type="InterPro" id="IPR036097">
    <property type="entry name" value="HisK_dim/P_sf"/>
</dbReference>
<dbReference type="EC" id="2.7.13.3" evidence="3"/>
<evidence type="ECO:0000313" key="15">
    <source>
        <dbReference type="Proteomes" id="UP000009286"/>
    </source>
</evidence>
<dbReference type="GO" id="GO:0005886">
    <property type="term" value="C:plasma membrane"/>
    <property type="evidence" value="ECO:0007669"/>
    <property type="project" value="TreeGrafter"/>
</dbReference>
<keyword evidence="10 11" id="KW-0472">Membrane</keyword>
<dbReference type="PANTHER" id="PTHR45436:SF8">
    <property type="entry name" value="HISTIDINE KINASE"/>
    <property type="match status" value="1"/>
</dbReference>
<evidence type="ECO:0000256" key="7">
    <source>
        <dbReference type="ARBA" id="ARBA00022777"/>
    </source>
</evidence>
<dbReference type="SUPFAM" id="SSF47384">
    <property type="entry name" value="Homodimeric domain of signal transducing histidine kinase"/>
    <property type="match status" value="1"/>
</dbReference>
<accession>G2KS05</accession>
<dbReference type="CDD" id="cd00075">
    <property type="entry name" value="HATPase"/>
    <property type="match status" value="1"/>
</dbReference>
<evidence type="ECO:0000256" key="9">
    <source>
        <dbReference type="ARBA" id="ARBA00023012"/>
    </source>
</evidence>
<dbReference type="AlphaFoldDB" id="G2KS05"/>
<dbReference type="SMART" id="SM00387">
    <property type="entry name" value="HATPase_c"/>
    <property type="match status" value="1"/>
</dbReference>
<dbReference type="FunFam" id="3.30.565.10:FF:000006">
    <property type="entry name" value="Sensor histidine kinase WalK"/>
    <property type="match status" value="1"/>
</dbReference>
<dbReference type="EMBL" id="CP002382">
    <property type="protein sequence ID" value="AEP10513.1"/>
    <property type="molecule type" value="Genomic_DNA"/>
</dbReference>
<dbReference type="Pfam" id="PF02518">
    <property type="entry name" value="HATPase_c"/>
    <property type="match status" value="1"/>
</dbReference>
<dbReference type="eggNOG" id="COG2205">
    <property type="taxonomic scope" value="Bacteria"/>
</dbReference>
<dbReference type="InterPro" id="IPR036890">
    <property type="entry name" value="HATPase_C_sf"/>
</dbReference>
<evidence type="ECO:0000256" key="6">
    <source>
        <dbReference type="ARBA" id="ARBA00022692"/>
    </source>
</evidence>
<dbReference type="Gene3D" id="3.30.565.10">
    <property type="entry name" value="Histidine kinase-like ATPase, C-terminal domain"/>
    <property type="match status" value="1"/>
</dbReference>
<dbReference type="Proteomes" id="UP000009286">
    <property type="component" value="Chromosome"/>
</dbReference>
<feature type="domain" description="HAMP" evidence="13">
    <location>
        <begin position="162"/>
        <end position="216"/>
    </location>
</feature>
<dbReference type="Gene3D" id="1.10.287.130">
    <property type="match status" value="1"/>
</dbReference>
<proteinExistence type="predicted"/>
<protein>
    <recommendedName>
        <fullName evidence="3">histidine kinase</fullName>
        <ecNumber evidence="3">2.7.13.3</ecNumber>
    </recommendedName>
</protein>
<dbReference type="InterPro" id="IPR003661">
    <property type="entry name" value="HisK_dim/P_dom"/>
</dbReference>
<keyword evidence="7" id="KW-0418">Kinase</keyword>
<feature type="domain" description="Histidine kinase" evidence="12">
    <location>
        <begin position="224"/>
        <end position="423"/>
    </location>
</feature>
<evidence type="ECO:0000256" key="1">
    <source>
        <dbReference type="ARBA" id="ARBA00000085"/>
    </source>
</evidence>
<organism evidence="14 15">
    <name type="scientific">Micavibrio aeruginosavorus (strain ARL-13)</name>
    <dbReference type="NCBI Taxonomy" id="856793"/>
    <lineage>
        <taxon>Bacteria</taxon>
        <taxon>Pseudomonadati</taxon>
        <taxon>Bdellovibrionota</taxon>
        <taxon>Bdellovibrionia</taxon>
        <taxon>Bdellovibrionales</taxon>
        <taxon>Pseudobdellovibrionaceae</taxon>
        <taxon>Micavibrio</taxon>
    </lineage>
</organism>
<evidence type="ECO:0000256" key="5">
    <source>
        <dbReference type="ARBA" id="ARBA00022679"/>
    </source>
</evidence>
<keyword evidence="6 11" id="KW-0812">Transmembrane</keyword>
<dbReference type="STRING" id="856793.MICA_2208"/>
<feature type="transmembrane region" description="Helical" evidence="11">
    <location>
        <begin position="12"/>
        <end position="34"/>
    </location>
</feature>
<keyword evidence="8 11" id="KW-1133">Transmembrane helix</keyword>
<evidence type="ECO:0000256" key="8">
    <source>
        <dbReference type="ARBA" id="ARBA00022989"/>
    </source>
</evidence>
<evidence type="ECO:0000256" key="11">
    <source>
        <dbReference type="SAM" id="Phobius"/>
    </source>
</evidence>
<dbReference type="KEGG" id="mai:MICA_2208"/>
<dbReference type="InterPro" id="IPR003660">
    <property type="entry name" value="HAMP_dom"/>
</dbReference>
<feature type="transmembrane region" description="Helical" evidence="11">
    <location>
        <begin position="141"/>
        <end position="165"/>
    </location>
</feature>
<dbReference type="InterPro" id="IPR003594">
    <property type="entry name" value="HATPase_dom"/>
</dbReference>
<gene>
    <name evidence="14" type="ordered locus">MICA_2208</name>
</gene>
<dbReference type="PANTHER" id="PTHR45436">
    <property type="entry name" value="SENSOR HISTIDINE KINASE YKOH"/>
    <property type="match status" value="1"/>
</dbReference>